<organism evidence="2 3">
    <name type="scientific">Thalassiosira oceanica</name>
    <name type="common">Marine diatom</name>
    <dbReference type="NCBI Taxonomy" id="159749"/>
    <lineage>
        <taxon>Eukaryota</taxon>
        <taxon>Sar</taxon>
        <taxon>Stramenopiles</taxon>
        <taxon>Ochrophyta</taxon>
        <taxon>Bacillariophyta</taxon>
        <taxon>Coscinodiscophyceae</taxon>
        <taxon>Thalassiosirophycidae</taxon>
        <taxon>Thalassiosirales</taxon>
        <taxon>Thalassiosiraceae</taxon>
        <taxon>Thalassiosira</taxon>
    </lineage>
</organism>
<dbReference type="AlphaFoldDB" id="K0RT76"/>
<protein>
    <submittedName>
        <fullName evidence="2">Uncharacterized protein</fullName>
    </submittedName>
</protein>
<proteinExistence type="predicted"/>
<accession>K0RT76</accession>
<evidence type="ECO:0000313" key="3">
    <source>
        <dbReference type="Proteomes" id="UP000266841"/>
    </source>
</evidence>
<comment type="caution">
    <text evidence="2">The sequence shown here is derived from an EMBL/GenBank/DDBJ whole genome shotgun (WGS) entry which is preliminary data.</text>
</comment>
<feature type="compositionally biased region" description="Polar residues" evidence="1">
    <location>
        <begin position="60"/>
        <end position="69"/>
    </location>
</feature>
<feature type="region of interest" description="Disordered" evidence="1">
    <location>
        <begin position="1"/>
        <end position="22"/>
    </location>
</feature>
<sequence>MGSSTAATTTAAAALADKAATSSKIDESFIAIGTQLRSVPSSVPELSSALWVHRQRLGRTPNTNGTSMPSLDRVRDPPPAWPGSLRLARTDPSTAPRPNSTVYSRSPPRRGPRGSFRSCCFSSRAYVSGDALGPSGLAGARPSEAPYDAELPDPMTRFYKIRRRQDLFN</sequence>
<dbReference type="Proteomes" id="UP000266841">
    <property type="component" value="Unassembled WGS sequence"/>
</dbReference>
<gene>
    <name evidence="2" type="ORF">THAOC_24689</name>
</gene>
<dbReference type="EMBL" id="AGNL01033756">
    <property type="protein sequence ID" value="EJK55569.1"/>
    <property type="molecule type" value="Genomic_DNA"/>
</dbReference>
<evidence type="ECO:0000256" key="1">
    <source>
        <dbReference type="SAM" id="MobiDB-lite"/>
    </source>
</evidence>
<feature type="region of interest" description="Disordered" evidence="1">
    <location>
        <begin position="57"/>
        <end position="116"/>
    </location>
</feature>
<reference evidence="2 3" key="1">
    <citation type="journal article" date="2012" name="Genome Biol.">
        <title>Genome and low-iron response of an oceanic diatom adapted to chronic iron limitation.</title>
        <authorList>
            <person name="Lommer M."/>
            <person name="Specht M."/>
            <person name="Roy A.S."/>
            <person name="Kraemer L."/>
            <person name="Andreson R."/>
            <person name="Gutowska M.A."/>
            <person name="Wolf J."/>
            <person name="Bergner S.V."/>
            <person name="Schilhabel M.B."/>
            <person name="Klostermeier U.C."/>
            <person name="Beiko R.G."/>
            <person name="Rosenstiel P."/>
            <person name="Hippler M."/>
            <person name="Laroche J."/>
        </authorList>
    </citation>
    <scope>NUCLEOTIDE SEQUENCE [LARGE SCALE GENOMIC DNA]</scope>
    <source>
        <strain evidence="2 3">CCMP1005</strain>
    </source>
</reference>
<feature type="non-terminal residue" evidence="2">
    <location>
        <position position="169"/>
    </location>
</feature>
<keyword evidence="3" id="KW-1185">Reference proteome</keyword>
<feature type="region of interest" description="Disordered" evidence="1">
    <location>
        <begin position="131"/>
        <end position="151"/>
    </location>
</feature>
<evidence type="ECO:0000313" key="2">
    <source>
        <dbReference type="EMBL" id="EJK55569.1"/>
    </source>
</evidence>
<name>K0RT76_THAOC</name>
<feature type="compositionally biased region" description="Polar residues" evidence="1">
    <location>
        <begin position="91"/>
        <end position="103"/>
    </location>
</feature>